<evidence type="ECO:0000256" key="4">
    <source>
        <dbReference type="ARBA" id="ARBA00023136"/>
    </source>
</evidence>
<evidence type="ECO:0000256" key="3">
    <source>
        <dbReference type="ARBA" id="ARBA00022989"/>
    </source>
</evidence>
<dbReference type="Gene3D" id="1.20.1070.10">
    <property type="entry name" value="Rhodopsin 7-helix transmembrane proteins"/>
    <property type="match status" value="1"/>
</dbReference>
<keyword evidence="4 6" id="KW-0472">Membrane</keyword>
<feature type="transmembrane region" description="Helical" evidence="6">
    <location>
        <begin position="212"/>
        <end position="233"/>
    </location>
</feature>
<dbReference type="PRINTS" id="PR00237">
    <property type="entry name" value="GPCRRHODOPSN"/>
</dbReference>
<dbReference type="PROSITE" id="PS50262">
    <property type="entry name" value="G_PROTEIN_RECEP_F1_2"/>
    <property type="match status" value="1"/>
</dbReference>
<evidence type="ECO:0000256" key="1">
    <source>
        <dbReference type="ARBA" id="ARBA00004141"/>
    </source>
</evidence>
<feature type="transmembrane region" description="Helical" evidence="6">
    <location>
        <begin position="46"/>
        <end position="65"/>
    </location>
</feature>
<dbReference type="Ensembl" id="ENSAPET00000026755.1">
    <property type="protein sequence ID" value="ENSAPEP00000026071.1"/>
    <property type="gene ID" value="ENSAPEG00000018540.1"/>
</dbReference>
<dbReference type="GO" id="GO:0004984">
    <property type="term" value="F:olfactory receptor activity"/>
    <property type="evidence" value="ECO:0007669"/>
    <property type="project" value="InterPro"/>
</dbReference>
<feature type="domain" description="G-protein coupled receptors family 1 profile" evidence="7">
    <location>
        <begin position="87"/>
        <end position="263"/>
    </location>
</feature>
<sequence>GGTRLKQIIFLFYKTFFNNIYTRWWQHHEVMPVGGSWMHRNLHKPMCVFIAALLVNSVVFSTAMYPKLLHVSFRFFLFYSIGGSEFFLLAAMAYDRYVSICKPLKYPTLMGRTTIRVLLGLAWFVPALQLAVSVILSSERKLCKLTLNGIFCNNAIYSLHCVRSSIHSVIGVVCLVNIVLFPLLFILFTYTRILIISSRSSREVRQKAAQTCLPHLLVLISFSCLCSYDVVAVRLGSDFPKTVRLIMTLQVILYHPLFNPIIYGVKMKEISKHLRKLLCQGKVTS</sequence>
<organism evidence="8 9">
    <name type="scientific">Amphiprion percula</name>
    <name type="common">Orange clownfish</name>
    <name type="synonym">Lutjanus percula</name>
    <dbReference type="NCBI Taxonomy" id="161767"/>
    <lineage>
        <taxon>Eukaryota</taxon>
        <taxon>Metazoa</taxon>
        <taxon>Chordata</taxon>
        <taxon>Craniata</taxon>
        <taxon>Vertebrata</taxon>
        <taxon>Euteleostomi</taxon>
        <taxon>Actinopterygii</taxon>
        <taxon>Neopterygii</taxon>
        <taxon>Teleostei</taxon>
        <taxon>Neoteleostei</taxon>
        <taxon>Acanthomorphata</taxon>
        <taxon>Ovalentaria</taxon>
        <taxon>Pomacentridae</taxon>
        <taxon>Amphiprion</taxon>
    </lineage>
</organism>
<dbReference type="STRING" id="161767.ENSAPEP00000026071"/>
<keyword evidence="5" id="KW-0807">Transducer</keyword>
<dbReference type="InterPro" id="IPR052921">
    <property type="entry name" value="GPCR1_Superfamily_Member"/>
</dbReference>
<dbReference type="GO" id="GO:0016020">
    <property type="term" value="C:membrane"/>
    <property type="evidence" value="ECO:0007669"/>
    <property type="project" value="UniProtKB-SubCell"/>
</dbReference>
<feature type="transmembrane region" description="Helical" evidence="6">
    <location>
        <begin position="115"/>
        <end position="136"/>
    </location>
</feature>
<dbReference type="PRINTS" id="PR00245">
    <property type="entry name" value="OLFACTORYR"/>
</dbReference>
<evidence type="ECO:0000256" key="5">
    <source>
        <dbReference type="ARBA" id="ARBA00023224"/>
    </source>
</evidence>
<dbReference type="GeneTree" id="ENSGT01030000234640"/>
<dbReference type="AlphaFoldDB" id="A0A3P8TN56"/>
<dbReference type="InterPro" id="IPR000725">
    <property type="entry name" value="Olfact_rcpt"/>
</dbReference>
<evidence type="ECO:0000256" key="2">
    <source>
        <dbReference type="ARBA" id="ARBA00022692"/>
    </source>
</evidence>
<accession>A0A3P8TN56</accession>
<reference evidence="8 9" key="1">
    <citation type="submission" date="2018-03" db="EMBL/GenBank/DDBJ databases">
        <title>Finding Nemo's genes: A chromosome-scale reference assembly of the genome of the orange clownfish Amphiprion percula.</title>
        <authorList>
            <person name="Lehmann R."/>
        </authorList>
    </citation>
    <scope>NUCLEOTIDE SEQUENCE</scope>
</reference>
<dbReference type="Proteomes" id="UP000265080">
    <property type="component" value="Chromosome 12"/>
</dbReference>
<protein>
    <recommendedName>
        <fullName evidence="7">G-protein coupled receptors family 1 profile domain-containing protein</fullName>
    </recommendedName>
</protein>
<dbReference type="OMA" id="IFAICTN"/>
<feature type="transmembrane region" description="Helical" evidence="6">
    <location>
        <begin position="245"/>
        <end position="265"/>
    </location>
</feature>
<reference evidence="8" key="3">
    <citation type="submission" date="2025-09" db="UniProtKB">
        <authorList>
            <consortium name="Ensembl"/>
        </authorList>
    </citation>
    <scope>IDENTIFICATION</scope>
</reference>
<feature type="transmembrane region" description="Helical" evidence="6">
    <location>
        <begin position="166"/>
        <end position="191"/>
    </location>
</feature>
<keyword evidence="2 6" id="KW-0812">Transmembrane</keyword>
<dbReference type="PANTHER" id="PTHR26451:SF847">
    <property type="entry name" value="ODORANT RECEPTOR-RELATED"/>
    <property type="match status" value="1"/>
</dbReference>
<dbReference type="PANTHER" id="PTHR26451">
    <property type="entry name" value="G_PROTEIN_RECEP_F1_2 DOMAIN-CONTAINING PROTEIN"/>
    <property type="match status" value="1"/>
</dbReference>
<keyword evidence="3 6" id="KW-1133">Transmembrane helix</keyword>
<evidence type="ECO:0000256" key="6">
    <source>
        <dbReference type="SAM" id="Phobius"/>
    </source>
</evidence>
<proteinExistence type="predicted"/>
<feature type="transmembrane region" description="Helical" evidence="6">
    <location>
        <begin position="71"/>
        <end position="94"/>
    </location>
</feature>
<dbReference type="SUPFAM" id="SSF81321">
    <property type="entry name" value="Family A G protein-coupled receptor-like"/>
    <property type="match status" value="1"/>
</dbReference>
<evidence type="ECO:0000313" key="8">
    <source>
        <dbReference type="Ensembl" id="ENSAPEP00000026071.1"/>
    </source>
</evidence>
<name>A0A3P8TN56_AMPPE</name>
<keyword evidence="9" id="KW-1185">Reference proteome</keyword>
<dbReference type="InterPro" id="IPR000276">
    <property type="entry name" value="GPCR_Rhodpsn"/>
</dbReference>
<reference evidence="8" key="2">
    <citation type="submission" date="2025-08" db="UniProtKB">
        <authorList>
            <consortium name="Ensembl"/>
        </authorList>
    </citation>
    <scope>IDENTIFICATION</scope>
</reference>
<dbReference type="Pfam" id="PF13853">
    <property type="entry name" value="7tm_4"/>
    <property type="match status" value="1"/>
</dbReference>
<comment type="subcellular location">
    <subcellularLocation>
        <location evidence="1">Membrane</location>
        <topology evidence="1">Multi-pass membrane protein</topology>
    </subcellularLocation>
</comment>
<evidence type="ECO:0000313" key="9">
    <source>
        <dbReference type="Proteomes" id="UP000265080"/>
    </source>
</evidence>
<evidence type="ECO:0000259" key="7">
    <source>
        <dbReference type="PROSITE" id="PS50262"/>
    </source>
</evidence>
<dbReference type="InterPro" id="IPR017452">
    <property type="entry name" value="GPCR_Rhodpsn_7TM"/>
</dbReference>
<dbReference type="GO" id="GO:0005549">
    <property type="term" value="F:odorant binding"/>
    <property type="evidence" value="ECO:0007669"/>
    <property type="project" value="TreeGrafter"/>
</dbReference>
<dbReference type="GO" id="GO:0004930">
    <property type="term" value="F:G protein-coupled receptor activity"/>
    <property type="evidence" value="ECO:0007669"/>
    <property type="project" value="InterPro"/>
</dbReference>